<reference evidence="1 2" key="1">
    <citation type="submission" date="2017-12" db="EMBL/GenBank/DDBJ databases">
        <title>Anaerobic carbon monoxide metabolism by Pleomorphomonas carboxyditropha sp. nov., a new mesophilic hydrogenogenic carboxidotroph.</title>
        <authorList>
            <person name="Esquivel-Elizondo S."/>
            <person name="Krajmalnik-Brown R."/>
        </authorList>
    </citation>
    <scope>NUCLEOTIDE SEQUENCE [LARGE SCALE GENOMIC DNA]</scope>
    <source>
        <strain evidence="1 2">R5-392</strain>
    </source>
</reference>
<dbReference type="Gene3D" id="1.10.10.10">
    <property type="entry name" value="Winged helix-like DNA-binding domain superfamily/Winged helix DNA-binding domain"/>
    <property type="match status" value="1"/>
</dbReference>
<dbReference type="PANTHER" id="PTHR33221">
    <property type="entry name" value="WINGED HELIX-TURN-HELIX TRANSCRIPTIONAL REGULATOR, RRF2 FAMILY"/>
    <property type="match status" value="1"/>
</dbReference>
<protein>
    <submittedName>
        <fullName evidence="1">Transcriptional regulator</fullName>
    </submittedName>
</protein>
<dbReference type="EMBL" id="PJNW01000007">
    <property type="protein sequence ID" value="PKR89168.1"/>
    <property type="molecule type" value="Genomic_DNA"/>
</dbReference>
<dbReference type="Proteomes" id="UP000233491">
    <property type="component" value="Unassembled WGS sequence"/>
</dbReference>
<dbReference type="InterPro" id="IPR000944">
    <property type="entry name" value="Tscrpt_reg_Rrf2"/>
</dbReference>
<keyword evidence="2" id="KW-1185">Reference proteome</keyword>
<dbReference type="RefSeq" id="WP_101289177.1">
    <property type="nucleotide sequence ID" value="NZ_FOUQ01000008.1"/>
</dbReference>
<name>A0A1I4UIL8_9HYPH</name>
<dbReference type="InterPro" id="IPR036390">
    <property type="entry name" value="WH_DNA-bd_sf"/>
</dbReference>
<proteinExistence type="predicted"/>
<dbReference type="PROSITE" id="PS51197">
    <property type="entry name" value="HTH_RRF2_2"/>
    <property type="match status" value="1"/>
</dbReference>
<dbReference type="PANTHER" id="PTHR33221:SF15">
    <property type="entry name" value="HTH-TYPE TRANSCRIPTIONAL REGULATOR YWGB-RELATED"/>
    <property type="match status" value="1"/>
</dbReference>
<dbReference type="InterPro" id="IPR036388">
    <property type="entry name" value="WH-like_DNA-bd_sf"/>
</dbReference>
<dbReference type="OrthoDB" id="9800506at2"/>
<gene>
    <name evidence="1" type="ORF">CXZ10_10820</name>
</gene>
<dbReference type="Pfam" id="PF02082">
    <property type="entry name" value="Rrf2"/>
    <property type="match status" value="1"/>
</dbReference>
<sequence length="153" mass="16753">MRHDGRLSRMLHVLLHMEEQQRPMTSEEIAGMLGTNPALVRRTLAGLREGGYVVSERGHGGGWMLGRPLAEMTLRDVYDAVGSPEIFALGLADDQPQCLVEQAVNTALRQTLDEARALLLRRFAEIRVSDLRDDFASRAAALGLNVGLSCADA</sequence>
<dbReference type="GO" id="GO:0005829">
    <property type="term" value="C:cytosol"/>
    <property type="evidence" value="ECO:0007669"/>
    <property type="project" value="TreeGrafter"/>
</dbReference>
<evidence type="ECO:0000313" key="2">
    <source>
        <dbReference type="Proteomes" id="UP000233491"/>
    </source>
</evidence>
<organism evidence="1 2">
    <name type="scientific">Pleomorphomonas diazotrophica</name>
    <dbReference type="NCBI Taxonomy" id="1166257"/>
    <lineage>
        <taxon>Bacteria</taxon>
        <taxon>Pseudomonadati</taxon>
        <taxon>Pseudomonadota</taxon>
        <taxon>Alphaproteobacteria</taxon>
        <taxon>Hyphomicrobiales</taxon>
        <taxon>Pleomorphomonadaceae</taxon>
        <taxon>Pleomorphomonas</taxon>
    </lineage>
</organism>
<evidence type="ECO:0000313" key="1">
    <source>
        <dbReference type="EMBL" id="PKR89168.1"/>
    </source>
</evidence>
<dbReference type="SUPFAM" id="SSF46785">
    <property type="entry name" value="Winged helix' DNA-binding domain"/>
    <property type="match status" value="1"/>
</dbReference>
<dbReference type="GO" id="GO:0003700">
    <property type="term" value="F:DNA-binding transcription factor activity"/>
    <property type="evidence" value="ECO:0007669"/>
    <property type="project" value="TreeGrafter"/>
</dbReference>
<comment type="caution">
    <text evidence="1">The sequence shown here is derived from an EMBL/GenBank/DDBJ whole genome shotgun (WGS) entry which is preliminary data.</text>
</comment>
<dbReference type="AlphaFoldDB" id="A0A1I4UIL8"/>
<accession>A0A1I4UIL8</accession>